<comment type="similarity">
    <text evidence="1">Belongs to the TBP family.</text>
</comment>
<evidence type="ECO:0000256" key="3">
    <source>
        <dbReference type="ARBA" id="ARBA00023163"/>
    </source>
</evidence>
<evidence type="ECO:0000313" key="4">
    <source>
        <dbReference type="EMBL" id="ARF11223.1"/>
    </source>
</evidence>
<proteinExistence type="inferred from homology"/>
<keyword evidence="2" id="KW-0238">DNA-binding</keyword>
<keyword evidence="3" id="KW-0804">Transcription</keyword>
<accession>A0A1V0SHP0</accession>
<dbReference type="InterPro" id="IPR000814">
    <property type="entry name" value="TBP"/>
</dbReference>
<dbReference type="SUPFAM" id="SSF55945">
    <property type="entry name" value="TATA-box binding protein-like"/>
    <property type="match status" value="2"/>
</dbReference>
<dbReference type="InterPro" id="IPR012295">
    <property type="entry name" value="TBP_dom_sf"/>
</dbReference>
<gene>
    <name evidence="4" type="ORF">Klosneuvirus_1_80</name>
</gene>
<dbReference type="GO" id="GO:0006352">
    <property type="term" value="P:DNA-templated transcription initiation"/>
    <property type="evidence" value="ECO:0007669"/>
    <property type="project" value="InterPro"/>
</dbReference>
<dbReference type="GO" id="GO:0003677">
    <property type="term" value="F:DNA binding"/>
    <property type="evidence" value="ECO:0007669"/>
    <property type="project" value="UniProtKB-KW"/>
</dbReference>
<organism evidence="4">
    <name type="scientific">Klosneuvirus KNV1</name>
    <dbReference type="NCBI Taxonomy" id="1977640"/>
    <lineage>
        <taxon>Viruses</taxon>
        <taxon>Varidnaviria</taxon>
        <taxon>Bamfordvirae</taxon>
        <taxon>Nucleocytoviricota</taxon>
        <taxon>Megaviricetes</taxon>
        <taxon>Imitervirales</taxon>
        <taxon>Mimiviridae</taxon>
        <taxon>Klosneuvirinae</taxon>
        <taxon>Klosneuvirus</taxon>
    </lineage>
</organism>
<sequence length="301" mass="34794">MDKTQISKNIVSKIDFSLKNLPDDVRISTITMTCNLDTLIDIQNVGRYIDLGFGSIVCVKYKTNNNKMEDNTVIRSLIKMKKSREKNKKNSKRKNFNNQATLIVDVKNKRRINVKIFKNGAIQMTGCKSIDDFYHSLEIVCRELKKKKAIYDKQTKTIIPKHFITNYETVNTDQIKNFRVHLINCNFKVGFLIDREKLHGLLLKSGVRSILEPNIHACVNIKFNYKNKDTISIFVFESGSIIITGAKTENHIIEAYKFITKVLFENYDTIVKNNIESFLERDDVKQLIENVGKQNQLTALC</sequence>
<dbReference type="PANTHER" id="PTHR10126">
    <property type="entry name" value="TATA-BOX BINDING PROTEIN"/>
    <property type="match status" value="1"/>
</dbReference>
<protein>
    <submittedName>
        <fullName evidence="4">TATA box binding protein</fullName>
    </submittedName>
</protein>
<evidence type="ECO:0000256" key="1">
    <source>
        <dbReference type="ARBA" id="ARBA00005560"/>
    </source>
</evidence>
<name>A0A1V0SHP0_9VIRU</name>
<reference evidence="4" key="1">
    <citation type="journal article" date="2017" name="Science">
        <title>Giant viruses with an expanded complement of translation system components.</title>
        <authorList>
            <person name="Schulz F."/>
            <person name="Yutin N."/>
            <person name="Ivanova N.N."/>
            <person name="Ortega D.R."/>
            <person name="Lee T.K."/>
            <person name="Vierheilig J."/>
            <person name="Daims H."/>
            <person name="Horn M."/>
            <person name="Wagner M."/>
            <person name="Jensen G.J."/>
            <person name="Kyrpides N.C."/>
            <person name="Koonin E.V."/>
            <person name="Woyke T."/>
        </authorList>
    </citation>
    <scope>NUCLEOTIDE SEQUENCE</scope>
    <source>
        <strain evidence="4">KNV1</strain>
    </source>
</reference>
<dbReference type="Gene3D" id="3.30.310.10">
    <property type="entry name" value="TATA-Binding Protein"/>
    <property type="match status" value="2"/>
</dbReference>
<dbReference type="Pfam" id="PF00352">
    <property type="entry name" value="TBP"/>
    <property type="match status" value="2"/>
</dbReference>
<dbReference type="EMBL" id="KY684108">
    <property type="protein sequence ID" value="ARF11223.1"/>
    <property type="molecule type" value="Genomic_DNA"/>
</dbReference>
<evidence type="ECO:0000256" key="2">
    <source>
        <dbReference type="ARBA" id="ARBA00023125"/>
    </source>
</evidence>